<name>A0ABT5N101_9BURK</name>
<protein>
    <recommendedName>
        <fullName evidence="4">STAS domain-containing protein</fullName>
    </recommendedName>
</protein>
<proteinExistence type="predicted"/>
<evidence type="ECO:0008006" key="4">
    <source>
        <dbReference type="Google" id="ProtNLM"/>
    </source>
</evidence>
<organism evidence="2 3">
    <name type="scientific">Curvibacter cyanobacteriorum</name>
    <dbReference type="NCBI Taxonomy" id="3026422"/>
    <lineage>
        <taxon>Bacteria</taxon>
        <taxon>Pseudomonadati</taxon>
        <taxon>Pseudomonadota</taxon>
        <taxon>Betaproteobacteria</taxon>
        <taxon>Burkholderiales</taxon>
        <taxon>Comamonadaceae</taxon>
        <taxon>Curvibacter</taxon>
    </lineage>
</organism>
<evidence type="ECO:0000313" key="3">
    <source>
        <dbReference type="Proteomes" id="UP001528673"/>
    </source>
</evidence>
<feature type="region of interest" description="Disordered" evidence="1">
    <location>
        <begin position="68"/>
        <end position="97"/>
    </location>
</feature>
<keyword evidence="3" id="KW-1185">Reference proteome</keyword>
<accession>A0ABT5N101</accession>
<evidence type="ECO:0000256" key="1">
    <source>
        <dbReference type="SAM" id="MobiDB-lite"/>
    </source>
</evidence>
<comment type="caution">
    <text evidence="2">The sequence shown here is derived from an EMBL/GenBank/DDBJ whole genome shotgun (WGS) entry which is preliminary data.</text>
</comment>
<gene>
    <name evidence="2" type="ORF">PSQ40_15575</name>
</gene>
<sequence length="631" mass="68759">MTKEDPSGLLSKVVRFVTNPTTNWGDLDQGEEDRDSHYNKQALKEMIERKRRNDFVRRREFDQLRKLRKREAMNPPEDPQARPSFFQSSLASRTDDRAGTLKKIDEIEAQMSMQWWRSKQGQPPPGTSAALAAAHKNAFAPTRPNGLDTIPATVPATATAPASLPPASVPFGASRDALPSQPGSTVSSSMLRGMTGPASVPTVPTAPLLADWDLGPAGDGGRTTNFAPTQIQSTLPASAVSDFSASQWLGQSAPPYVHAPELEEAAIRFANGDQEGAESAVQDLLKQPGLAYQEPLWMALFDLYRATGQVERFDNASIDFASRFGRSGPLWVSFPGADATQRRSPVGSAWDDGLSEAPGYQWSAPSVLGSQSVAALKVALTKAPAPWQLDWSRLSAIEDEAVQPLADLLADWAQSRVRLRWQGMAFLDDLLRAHTRSGEPEVPQAWWQLRMESLRLMGRAEEFELVALDYCITYELSPPSWQAPYCECRVLTGDGEGLLPAVLRAEGPSTQPSRYHTEFATTALALDLPAPDSEMGGQRATVVDLSGTITGDVGGSLPVPLPGYRIPKVLVVDCARLVRIDFAAAGSVLNWAAARQAEGTQVQFRQLQRLVAVFFNVIGINEHARVIPRQD</sequence>
<reference evidence="2 3" key="1">
    <citation type="submission" date="2023-02" db="EMBL/GenBank/DDBJ databases">
        <title>Bacterial whole genomic sequence of Curvibacter sp. HBC61.</title>
        <authorList>
            <person name="Le V."/>
            <person name="Ko S.-R."/>
            <person name="Ahn C.-Y."/>
            <person name="Oh H.-M."/>
        </authorList>
    </citation>
    <scope>NUCLEOTIDE SEQUENCE [LARGE SCALE GENOMIC DNA]</scope>
    <source>
        <strain evidence="2 3">HBC61</strain>
    </source>
</reference>
<evidence type="ECO:0000313" key="2">
    <source>
        <dbReference type="EMBL" id="MDD0840003.1"/>
    </source>
</evidence>
<dbReference type="Proteomes" id="UP001528673">
    <property type="component" value="Unassembled WGS sequence"/>
</dbReference>
<dbReference type="RefSeq" id="WP_273952697.1">
    <property type="nucleotide sequence ID" value="NZ_JAQSIP010000007.1"/>
</dbReference>
<dbReference type="EMBL" id="JAQSIP010000007">
    <property type="protein sequence ID" value="MDD0840003.1"/>
    <property type="molecule type" value="Genomic_DNA"/>
</dbReference>